<keyword evidence="2" id="KW-1185">Reference proteome</keyword>
<reference evidence="1 2" key="1">
    <citation type="submission" date="2021-07" db="EMBL/GenBank/DDBJ databases">
        <authorList>
            <person name="Palmer J.M."/>
        </authorList>
    </citation>
    <scope>NUCLEOTIDE SEQUENCE [LARGE SCALE GENOMIC DNA]</scope>
    <source>
        <strain evidence="1 2">AT_MEX2019</strain>
        <tissue evidence="1">Muscle</tissue>
    </source>
</reference>
<name>A0ABU7A861_9TELE</name>
<dbReference type="EMBL" id="JAHUTI010006302">
    <property type="protein sequence ID" value="MED6234302.1"/>
    <property type="molecule type" value="Genomic_DNA"/>
</dbReference>
<sequence length="123" mass="12300">MRGFSPGTLASSQRSCWLTGLSTLPLGVNECVHGCLSCVSVLPCNGLATCPGCTVAMVAVTGGLSVGAPAMSVSVVVSLGETLHPPCLLIDGSVAPVYGSLTSVSLSQGSCGLATISVYHCQW</sequence>
<comment type="caution">
    <text evidence="1">The sequence shown here is derived from an EMBL/GenBank/DDBJ whole genome shotgun (WGS) entry which is preliminary data.</text>
</comment>
<evidence type="ECO:0000313" key="2">
    <source>
        <dbReference type="Proteomes" id="UP001345963"/>
    </source>
</evidence>
<accession>A0ABU7A861</accession>
<evidence type="ECO:0000313" key="1">
    <source>
        <dbReference type="EMBL" id="MED6234302.1"/>
    </source>
</evidence>
<proteinExistence type="predicted"/>
<protein>
    <submittedName>
        <fullName evidence="1">Uncharacterized protein</fullName>
    </submittedName>
</protein>
<organism evidence="1 2">
    <name type="scientific">Ataeniobius toweri</name>
    <dbReference type="NCBI Taxonomy" id="208326"/>
    <lineage>
        <taxon>Eukaryota</taxon>
        <taxon>Metazoa</taxon>
        <taxon>Chordata</taxon>
        <taxon>Craniata</taxon>
        <taxon>Vertebrata</taxon>
        <taxon>Euteleostomi</taxon>
        <taxon>Actinopterygii</taxon>
        <taxon>Neopterygii</taxon>
        <taxon>Teleostei</taxon>
        <taxon>Neoteleostei</taxon>
        <taxon>Acanthomorphata</taxon>
        <taxon>Ovalentaria</taxon>
        <taxon>Atherinomorphae</taxon>
        <taxon>Cyprinodontiformes</taxon>
        <taxon>Goodeidae</taxon>
        <taxon>Ataeniobius</taxon>
    </lineage>
</organism>
<gene>
    <name evidence="1" type="ORF">ATANTOWER_026542</name>
</gene>
<dbReference type="Proteomes" id="UP001345963">
    <property type="component" value="Unassembled WGS sequence"/>
</dbReference>